<dbReference type="AlphaFoldDB" id="A0AAV1ZS92"/>
<evidence type="ECO:0000313" key="2">
    <source>
        <dbReference type="Proteomes" id="UP001497382"/>
    </source>
</evidence>
<evidence type="ECO:0000313" key="1">
    <source>
        <dbReference type="EMBL" id="CAL1274577.1"/>
    </source>
</evidence>
<dbReference type="EMBL" id="CAXIEN010000078">
    <property type="protein sequence ID" value="CAL1274577.1"/>
    <property type="molecule type" value="Genomic_DNA"/>
</dbReference>
<name>A0AAV1ZS92_9ARAC</name>
<reference evidence="1 2" key="1">
    <citation type="submission" date="2024-04" db="EMBL/GenBank/DDBJ databases">
        <authorList>
            <person name="Rising A."/>
            <person name="Reimegard J."/>
            <person name="Sonavane S."/>
            <person name="Akerstrom W."/>
            <person name="Nylinder S."/>
            <person name="Hedman E."/>
            <person name="Kallberg Y."/>
        </authorList>
    </citation>
    <scope>NUCLEOTIDE SEQUENCE [LARGE SCALE GENOMIC DNA]</scope>
</reference>
<sequence>MRSSMKRIRILNTRPQRITFCACLSHYLLHARQASPTARVLPLAFVAIISAAPAKEVDDLSVAEGRHVSSYGAAPYGGPTAYAAPAAPKYGAATVTSYNRRGSYAQASEYSKPTIYGSSYAQPSIRSSSYSAGPSAYGPISHGYASQELSYPAPSAPVAYGGYGPQTNAYSAQSQHLSQDPAYDPAKDPVSQYAAYIPVREYSPKSHSNGNELSIYGYRK</sequence>
<comment type="caution">
    <text evidence="1">The sequence shown here is derived from an EMBL/GenBank/DDBJ whole genome shotgun (WGS) entry which is preliminary data.</text>
</comment>
<organism evidence="1 2">
    <name type="scientific">Larinioides sclopetarius</name>
    <dbReference type="NCBI Taxonomy" id="280406"/>
    <lineage>
        <taxon>Eukaryota</taxon>
        <taxon>Metazoa</taxon>
        <taxon>Ecdysozoa</taxon>
        <taxon>Arthropoda</taxon>
        <taxon>Chelicerata</taxon>
        <taxon>Arachnida</taxon>
        <taxon>Araneae</taxon>
        <taxon>Araneomorphae</taxon>
        <taxon>Entelegynae</taxon>
        <taxon>Araneoidea</taxon>
        <taxon>Araneidae</taxon>
        <taxon>Larinioides</taxon>
    </lineage>
</organism>
<keyword evidence="2" id="KW-1185">Reference proteome</keyword>
<accession>A0AAV1ZS92</accession>
<dbReference type="Proteomes" id="UP001497382">
    <property type="component" value="Unassembled WGS sequence"/>
</dbReference>
<gene>
    <name evidence="1" type="ORF">LARSCL_LOCUS7545</name>
</gene>
<proteinExistence type="predicted"/>
<protein>
    <submittedName>
        <fullName evidence="1">Uncharacterized protein</fullName>
    </submittedName>
</protein>